<feature type="region of interest" description="Disordered" evidence="1">
    <location>
        <begin position="1"/>
        <end position="20"/>
    </location>
</feature>
<dbReference type="AlphaFoldDB" id="A0A8H7MB53"/>
<comment type="caution">
    <text evidence="2">The sequence shown here is derived from an EMBL/GenBank/DDBJ whole genome shotgun (WGS) entry which is preliminary data.</text>
</comment>
<accession>A0A8H7MB53</accession>
<organism evidence="2 3">
    <name type="scientific">Lasiodiplodia theobromae</name>
    <dbReference type="NCBI Taxonomy" id="45133"/>
    <lineage>
        <taxon>Eukaryota</taxon>
        <taxon>Fungi</taxon>
        <taxon>Dikarya</taxon>
        <taxon>Ascomycota</taxon>
        <taxon>Pezizomycotina</taxon>
        <taxon>Dothideomycetes</taxon>
        <taxon>Dothideomycetes incertae sedis</taxon>
        <taxon>Botryosphaeriales</taxon>
        <taxon>Botryosphaeriaceae</taxon>
        <taxon>Lasiodiplodia</taxon>
    </lineage>
</organism>
<evidence type="ECO:0000313" key="3">
    <source>
        <dbReference type="Proteomes" id="UP000627934"/>
    </source>
</evidence>
<evidence type="ECO:0000313" key="2">
    <source>
        <dbReference type="EMBL" id="KAF9629646.1"/>
    </source>
</evidence>
<proteinExistence type="predicted"/>
<protein>
    <submittedName>
        <fullName evidence="2">Peptidase M35 deuterolysin</fullName>
    </submittedName>
</protein>
<name>A0A8H7MB53_9PEZI</name>
<feature type="compositionally biased region" description="Basic and acidic residues" evidence="1">
    <location>
        <begin position="1"/>
        <end position="16"/>
    </location>
</feature>
<reference evidence="2" key="2">
    <citation type="journal article" date="2018" name="DNA Res.">
        <title>Comparative genome and transcriptome analyses reveal adaptations to opportunistic infections in woody plant degrading pathogens of Botryosphaeriaceae.</title>
        <authorList>
            <person name="Yan J.Y."/>
            <person name="Zhao W.S."/>
            <person name="Chen Z."/>
            <person name="Xing Q.K."/>
            <person name="Zhang W."/>
            <person name="Chethana K.W.T."/>
            <person name="Xue M.F."/>
            <person name="Xu J.P."/>
            <person name="Phillips A.J.L."/>
            <person name="Wang Y."/>
            <person name="Liu J.H."/>
            <person name="Liu M."/>
            <person name="Zhou Y."/>
            <person name="Jayawardena R.S."/>
            <person name="Manawasinghe I.S."/>
            <person name="Huang J.B."/>
            <person name="Qiao G.H."/>
            <person name="Fu C.Y."/>
            <person name="Guo F.F."/>
            <person name="Dissanayake A.J."/>
            <person name="Peng Y.L."/>
            <person name="Hyde K.D."/>
            <person name="Li X.H."/>
        </authorList>
    </citation>
    <scope>NUCLEOTIDE SEQUENCE</scope>
    <source>
        <strain evidence="2">CSS-01s</strain>
    </source>
</reference>
<dbReference type="EMBL" id="MDYX01000024">
    <property type="protein sequence ID" value="KAF9629646.1"/>
    <property type="molecule type" value="Genomic_DNA"/>
</dbReference>
<evidence type="ECO:0000256" key="1">
    <source>
        <dbReference type="SAM" id="MobiDB-lite"/>
    </source>
</evidence>
<sequence>MSANGRDKPRHRDGNDHAQGLYALELRSSKSIKRNILSQNDFNPEEEDQIRREDLGSSVGESLTVRFDAAKEYDLTAGGNFTAVALGFIPYAESYSTFLNGSTIAYHSNDVTAIDVKDSCEGDLLAQVAAASFLYWSLRATNAMPMASSMASQDCISKLPNELLLLILEKFANKEDLK</sequence>
<gene>
    <name evidence="2" type="ORF">BFW01_g10849</name>
</gene>
<reference evidence="2" key="1">
    <citation type="submission" date="2016-08" db="EMBL/GenBank/DDBJ databases">
        <authorList>
            <person name="Yan J."/>
        </authorList>
    </citation>
    <scope>NUCLEOTIDE SEQUENCE</scope>
    <source>
        <strain evidence="2">CSS-01s</strain>
    </source>
</reference>
<dbReference type="Proteomes" id="UP000627934">
    <property type="component" value="Unassembled WGS sequence"/>
</dbReference>